<dbReference type="PRINTS" id="PR01490">
    <property type="entry name" value="RTXTOXIND"/>
</dbReference>
<proteinExistence type="predicted"/>
<dbReference type="Gene3D" id="2.40.50.100">
    <property type="match status" value="1"/>
</dbReference>
<evidence type="ECO:0000256" key="1">
    <source>
        <dbReference type="SAM" id="Phobius"/>
    </source>
</evidence>
<dbReference type="Gene3D" id="2.40.30.170">
    <property type="match status" value="1"/>
</dbReference>
<dbReference type="InterPro" id="IPR011053">
    <property type="entry name" value="Single_hybrid_motif"/>
</dbReference>
<feature type="transmembrane region" description="Helical" evidence="1">
    <location>
        <begin position="30"/>
        <end position="52"/>
    </location>
</feature>
<keyword evidence="1" id="KW-0812">Transmembrane</keyword>
<keyword evidence="1" id="KW-1133">Transmembrane helix</keyword>
<dbReference type="InterPro" id="IPR058982">
    <property type="entry name" value="Beta-barrel_AprE"/>
</dbReference>
<dbReference type="InterPro" id="IPR050739">
    <property type="entry name" value="MFP"/>
</dbReference>
<accession>A0ABP8H3K5</accession>
<evidence type="ECO:0000313" key="4">
    <source>
        <dbReference type="Proteomes" id="UP001500975"/>
    </source>
</evidence>
<keyword evidence="1" id="KW-0472">Membrane</keyword>
<protein>
    <submittedName>
        <fullName evidence="3">HlyD family efflux transporter periplasmic adaptor subunit</fullName>
    </submittedName>
</protein>
<dbReference type="EMBL" id="BAABGJ010000008">
    <property type="protein sequence ID" value="GAA4333847.1"/>
    <property type="molecule type" value="Genomic_DNA"/>
</dbReference>
<evidence type="ECO:0000313" key="3">
    <source>
        <dbReference type="EMBL" id="GAA4333847.1"/>
    </source>
</evidence>
<dbReference type="Pfam" id="PF26002">
    <property type="entry name" value="Beta-barrel_AprE"/>
    <property type="match status" value="1"/>
</dbReference>
<dbReference type="Proteomes" id="UP001500975">
    <property type="component" value="Unassembled WGS sequence"/>
</dbReference>
<reference evidence="4" key="1">
    <citation type="journal article" date="2019" name="Int. J. Syst. Evol. Microbiol.">
        <title>The Global Catalogue of Microorganisms (GCM) 10K type strain sequencing project: providing services to taxonomists for standard genome sequencing and annotation.</title>
        <authorList>
            <consortium name="The Broad Institute Genomics Platform"/>
            <consortium name="The Broad Institute Genome Sequencing Center for Infectious Disease"/>
            <person name="Wu L."/>
            <person name="Ma J."/>
        </authorList>
    </citation>
    <scope>NUCLEOTIDE SEQUENCE [LARGE SCALE GENOMIC DNA]</scope>
    <source>
        <strain evidence="4">JCM 17804</strain>
    </source>
</reference>
<dbReference type="PANTHER" id="PTHR30386">
    <property type="entry name" value="MEMBRANE FUSION SUBUNIT OF EMRAB-TOLC MULTIDRUG EFFLUX PUMP"/>
    <property type="match status" value="1"/>
</dbReference>
<comment type="caution">
    <text evidence="3">The sequence shown here is derived from an EMBL/GenBank/DDBJ whole genome shotgun (WGS) entry which is preliminary data.</text>
</comment>
<keyword evidence="4" id="KW-1185">Reference proteome</keyword>
<dbReference type="SUPFAM" id="SSF51230">
    <property type="entry name" value="Single hybrid motif"/>
    <property type="match status" value="1"/>
</dbReference>
<organism evidence="3 4">
    <name type="scientific">Variovorax defluvii</name>
    <dbReference type="NCBI Taxonomy" id="913761"/>
    <lineage>
        <taxon>Bacteria</taxon>
        <taxon>Pseudomonadati</taxon>
        <taxon>Pseudomonadota</taxon>
        <taxon>Betaproteobacteria</taxon>
        <taxon>Burkholderiales</taxon>
        <taxon>Comamonadaceae</taxon>
        <taxon>Variovorax</taxon>
    </lineage>
</organism>
<feature type="domain" description="AprE-like beta-barrel" evidence="2">
    <location>
        <begin position="303"/>
        <end position="397"/>
    </location>
</feature>
<dbReference type="PANTHER" id="PTHR30386:SF28">
    <property type="entry name" value="EXPORTED PROTEIN"/>
    <property type="match status" value="1"/>
</dbReference>
<evidence type="ECO:0000259" key="2">
    <source>
        <dbReference type="Pfam" id="PF26002"/>
    </source>
</evidence>
<dbReference type="RefSeq" id="WP_345536201.1">
    <property type="nucleotide sequence ID" value="NZ_BAABGJ010000008.1"/>
</dbReference>
<gene>
    <name evidence="3" type="ORF">GCM10023165_09250</name>
</gene>
<name>A0ABP8H3K5_9BURK</name>
<sequence>MSDQKAIFREEVFIARQDAWLGEVVLSKPLSFAVLSMGFAVLATALLLYLVFGQYTRKIRASGYLVPDAGIIKLAAPQAGVVIKLAAAEGQHVDQGETLAVLSSERFTRTGDASAEIDKHLQQRVASWRQERHTLDEVHEQQRKALGDRRAKFEAELAQVRVALSLQQDRIRLTDQMLARQRELHGAGFVSDMALQQKEQERMAELAGLESIRRSETSLLRDIGTADAELATLPVKQFNELAAIDRQISSVEQDRIENESRRELLLKAPQAGLVTAILTDPGKLAVPGQPLLTLIPDGSELQADVYLPSKAAGFVRTGTRALLQFQAFPYQKFGSHDARVIKLSRVAVSGSELPYPPPPAALGELFYVATLALEKNTVLAYGKEEPLRPGMGVDANLILDKRTLLEWVFEPLFSISGRWTH</sequence>